<dbReference type="Pfam" id="PF00395">
    <property type="entry name" value="SLH"/>
    <property type="match status" value="3"/>
</dbReference>
<dbReference type="Gene3D" id="2.60.40.1220">
    <property type="match status" value="2"/>
</dbReference>
<keyword evidence="1" id="KW-0732">Signal</keyword>
<comment type="caution">
    <text evidence="3">The sequence shown here is derived from an EMBL/GenBank/DDBJ whole genome shotgun (WGS) entry which is preliminary data.</text>
</comment>
<dbReference type="RefSeq" id="WP_112884739.1">
    <property type="nucleotide sequence ID" value="NZ_QLUW01000005.1"/>
</dbReference>
<feature type="domain" description="SLH" evidence="2">
    <location>
        <begin position="1282"/>
        <end position="1341"/>
    </location>
</feature>
<dbReference type="Proteomes" id="UP000249260">
    <property type="component" value="Unassembled WGS sequence"/>
</dbReference>
<accession>A0A328TUF9</accession>
<evidence type="ECO:0000256" key="1">
    <source>
        <dbReference type="ARBA" id="ARBA00022729"/>
    </source>
</evidence>
<name>A0A328TUF9_9BACL</name>
<dbReference type="OrthoDB" id="2675126at2"/>
<dbReference type="Pfam" id="PF13205">
    <property type="entry name" value="Big_5"/>
    <property type="match status" value="4"/>
</dbReference>
<dbReference type="NCBIfam" id="TIGR02059">
    <property type="entry name" value="swm_rep_I"/>
    <property type="match status" value="4"/>
</dbReference>
<feature type="domain" description="SLH" evidence="2">
    <location>
        <begin position="1413"/>
        <end position="1474"/>
    </location>
</feature>
<dbReference type="InterPro" id="IPR001119">
    <property type="entry name" value="SLH_dom"/>
</dbReference>
<proteinExistence type="predicted"/>
<feature type="domain" description="SLH" evidence="2">
    <location>
        <begin position="1343"/>
        <end position="1406"/>
    </location>
</feature>
<reference evidence="3 4" key="1">
    <citation type="submission" date="2018-06" db="EMBL/GenBank/DDBJ databases">
        <title>Paenibacillus montanisoli sp. nov., isolated from mountain area soil.</title>
        <authorList>
            <person name="Wu M."/>
        </authorList>
    </citation>
    <scope>NUCLEOTIDE SEQUENCE [LARGE SCALE GENOMIC DNA]</scope>
    <source>
        <strain evidence="3 4">RA17</strain>
    </source>
</reference>
<dbReference type="InterPro" id="IPR011801">
    <property type="entry name" value="Swm_rep_I_cyn"/>
</dbReference>
<dbReference type="InterPro" id="IPR032812">
    <property type="entry name" value="SbsA_Ig"/>
</dbReference>
<evidence type="ECO:0000313" key="3">
    <source>
        <dbReference type="EMBL" id="RAP73950.1"/>
    </source>
</evidence>
<evidence type="ECO:0000259" key="2">
    <source>
        <dbReference type="PROSITE" id="PS51272"/>
    </source>
</evidence>
<dbReference type="InterPro" id="IPR028059">
    <property type="entry name" value="SWM_rpt"/>
</dbReference>
<gene>
    <name evidence="3" type="ORF">DL346_23005</name>
</gene>
<organism evidence="3 4">
    <name type="scientific">Paenibacillus montanisoli</name>
    <dbReference type="NCBI Taxonomy" id="2081970"/>
    <lineage>
        <taxon>Bacteria</taxon>
        <taxon>Bacillati</taxon>
        <taxon>Bacillota</taxon>
        <taxon>Bacilli</taxon>
        <taxon>Bacillales</taxon>
        <taxon>Paenibacillaceae</taxon>
        <taxon>Paenibacillus</taxon>
    </lineage>
</organism>
<dbReference type="InterPro" id="IPR014755">
    <property type="entry name" value="Cu-Rt/internalin_Ig-like"/>
</dbReference>
<keyword evidence="4" id="KW-1185">Reference proteome</keyword>
<evidence type="ECO:0000313" key="4">
    <source>
        <dbReference type="Proteomes" id="UP000249260"/>
    </source>
</evidence>
<sequence>MVLNRRWISILVAALLFVQFAVGGFAAIPSKVSAAAGGPILSSISPSNHASNVAVNGRLIIAFDENVKKGTGSATIQIRKQIDNQLFESYVVETDNRVSVGSGTNRNIVTISPSSNFALNTSYYVTIDAGAFTNDNNASYAGLTSAVGWVFTTVSAIDKAAPVLSTGPNALRPVNGLAADIGTALTMAFSEPVFAASGTITVTNINQPADVQSVSVNSTGVTGSGSANGTIVVNLPSTLKGNSTYEVVVPNGAFQDAAGNAFAGIAPSRWRFTTSSPPLGAAVFEPADNTFAVSVSSNFYISFPGAVRANTGYIRINKISDNSNVQTISVNSASVTVGSNGVGSSVVINPTNDLAPNTGFYILIDPGAFADASDSTKQYQGITDATSWNFFTDPGNDATPPVLLAERKPSSVQTTTAVNLEMNFSEPVYPGTGSITIRYAATDAVFTTIPVTSSNVSGGGTAKIVVTDGSRSYTNNQSYYVEIGGQAFSDSKGNNFAGLSGPNAWRFTVTQDNVKPTIVTQSPGNAAVDIPALGADFEAVFSEPIALASSDPEAIVVKRVSGGAASAVSTSFIVDPDNNRKLLISVNGELAVYTNYYVEIAQGAITDLAGNAFDGILNQYQWTFRTALNSGGAPAVTKAELQSGTQIKLTFNKGLNESASATPYPANFYVTAGGASRAVTSVQVDGQAVTLTLLSSVANGQIIKVSYSPGTKPLKDLSGMPVADFSNLDVANAPDTVAPRLLSGTVAGNMIILTFSEELSAIHASAYFQFTVSVDGTNRTVTQLSGGGASAFLTFSGSPAIEGQTVRLSYSSSSFPLRDMANNELTSFSSFSIQNGSDALAPVLQSVTALASTVALNYNEMLKQAPAPPVTAYYVTVNGAARPVTSVTISGSQVILRLSSAVASSDIVLVSYFGGSSAIADVSGNAALIFSSMPANGSGATTLALNGIVAKGSEVTITFAEALNKAYLPGTSQFSVKVNNVSRPIATAVIKGASIVLSLYTPIGVGDSVKASYSSTGIAIRSVSGAEAAAFTDSNAANQTTWEDSADGDFTASAGGGLEIKVSGATTTSVVSPAGAAVNQFALTSEKVTAAFSAIRKAGGTVPRVVFTVPDMEKAAVVALPLGTMEAARKATSNASIAIAYKSVTFEIPLSALNYTQLGQMMNAASAVGQLIVSIDTNAGTLATTLITQLNGTNAQTLVNPVSIQLAVSSYGQTKTIESLNGHVTTSVKTSAVLSGKQTAAVWLDPETGKISYVPTQVTNTSGQSVITFKRKSANGVYAVVRGAAAYTDLNKHWARSDVLLLANKFIVEGRTLTEFAPNSAITRGEFAMFIAKGLGLDGERLAAGKFRDVNTATALAAYIGAASKAGIVTGLVDGTFRPNSPITREEMAAMMVRAASAAGVNIVPKQSTAELLKRFKDRGGIAAWTQSNVAKGVDAGIIGGMTANTFGPKNKATRAEAAVMIKRLLSYVEYIDI</sequence>
<protein>
    <recommendedName>
        <fullName evidence="2">SLH domain-containing protein</fullName>
    </recommendedName>
</protein>
<dbReference type="Pfam" id="PF13753">
    <property type="entry name" value="SWM_repeat"/>
    <property type="match status" value="4"/>
</dbReference>
<dbReference type="EMBL" id="QLUW01000005">
    <property type="protein sequence ID" value="RAP73950.1"/>
    <property type="molecule type" value="Genomic_DNA"/>
</dbReference>
<dbReference type="PROSITE" id="PS51272">
    <property type="entry name" value="SLH"/>
    <property type="match status" value="3"/>
</dbReference>